<dbReference type="AlphaFoldDB" id="A0A5B7ERZ8"/>
<feature type="compositionally biased region" description="Basic and acidic residues" evidence="1">
    <location>
        <begin position="7"/>
        <end position="18"/>
    </location>
</feature>
<organism evidence="2 3">
    <name type="scientific">Portunus trituberculatus</name>
    <name type="common">Swimming crab</name>
    <name type="synonym">Neptunus trituberculatus</name>
    <dbReference type="NCBI Taxonomy" id="210409"/>
    <lineage>
        <taxon>Eukaryota</taxon>
        <taxon>Metazoa</taxon>
        <taxon>Ecdysozoa</taxon>
        <taxon>Arthropoda</taxon>
        <taxon>Crustacea</taxon>
        <taxon>Multicrustacea</taxon>
        <taxon>Malacostraca</taxon>
        <taxon>Eumalacostraca</taxon>
        <taxon>Eucarida</taxon>
        <taxon>Decapoda</taxon>
        <taxon>Pleocyemata</taxon>
        <taxon>Brachyura</taxon>
        <taxon>Eubrachyura</taxon>
        <taxon>Portunoidea</taxon>
        <taxon>Portunidae</taxon>
        <taxon>Portuninae</taxon>
        <taxon>Portunus</taxon>
    </lineage>
</organism>
<feature type="region of interest" description="Disordered" evidence="1">
    <location>
        <begin position="1"/>
        <end position="34"/>
    </location>
</feature>
<evidence type="ECO:0000256" key="1">
    <source>
        <dbReference type="SAM" id="MobiDB-lite"/>
    </source>
</evidence>
<dbReference type="Proteomes" id="UP000324222">
    <property type="component" value="Unassembled WGS sequence"/>
</dbReference>
<reference evidence="2 3" key="1">
    <citation type="submission" date="2019-05" db="EMBL/GenBank/DDBJ databases">
        <title>Another draft genome of Portunus trituberculatus and its Hox gene families provides insights of decapod evolution.</title>
        <authorList>
            <person name="Jeong J.-H."/>
            <person name="Song I."/>
            <person name="Kim S."/>
            <person name="Choi T."/>
            <person name="Kim D."/>
            <person name="Ryu S."/>
            <person name="Kim W."/>
        </authorList>
    </citation>
    <scope>NUCLEOTIDE SEQUENCE [LARGE SCALE GENOMIC DNA]</scope>
    <source>
        <tissue evidence="2">Muscle</tissue>
    </source>
</reference>
<comment type="caution">
    <text evidence="2">The sequence shown here is derived from an EMBL/GenBank/DDBJ whole genome shotgun (WGS) entry which is preliminary data.</text>
</comment>
<gene>
    <name evidence="2" type="ORF">E2C01_029449</name>
</gene>
<accession>A0A5B7ERZ8</accession>
<evidence type="ECO:0000313" key="3">
    <source>
        <dbReference type="Proteomes" id="UP000324222"/>
    </source>
</evidence>
<proteinExistence type="predicted"/>
<dbReference type="EMBL" id="VSRR010003405">
    <property type="protein sequence ID" value="MPC36006.1"/>
    <property type="molecule type" value="Genomic_DNA"/>
</dbReference>
<protein>
    <submittedName>
        <fullName evidence="2">Uncharacterized protein</fullName>
    </submittedName>
</protein>
<evidence type="ECO:0000313" key="2">
    <source>
        <dbReference type="EMBL" id="MPC36006.1"/>
    </source>
</evidence>
<keyword evidence="3" id="KW-1185">Reference proteome</keyword>
<sequence>MCPTLRGHLEAPRTERRTPSGTAPPAPTTSDYRI</sequence>
<name>A0A5B7ERZ8_PORTR</name>